<dbReference type="FunFam" id="3.40.50.300:FF:000219">
    <property type="entry name" value="Dynein axonemal heavy chain 17"/>
    <property type="match status" value="1"/>
</dbReference>
<dbReference type="Pfam" id="PF12777">
    <property type="entry name" value="MT"/>
    <property type="match status" value="1"/>
</dbReference>
<dbReference type="FunFam" id="1.20.1270.280:FF:000003">
    <property type="entry name" value="Dynein axonemal heavy chain 17"/>
    <property type="match status" value="1"/>
</dbReference>
<dbReference type="FunFam" id="3.20.180.20:FF:000001">
    <property type="entry name" value="Dynein axonemal heavy chain 5"/>
    <property type="match status" value="1"/>
</dbReference>
<dbReference type="GO" id="GO:0045505">
    <property type="term" value="F:dynein intermediate chain binding"/>
    <property type="evidence" value="ECO:0007669"/>
    <property type="project" value="InterPro"/>
</dbReference>
<feature type="domain" description="Dynein heavy chain hydrolytic ATP-binding dynein motor region" evidence="18">
    <location>
        <begin position="328"/>
        <end position="654"/>
    </location>
</feature>
<feature type="coiled-coil region" evidence="14">
    <location>
        <begin position="2114"/>
        <end position="2144"/>
    </location>
</feature>
<dbReference type="GO" id="GO:0097729">
    <property type="term" value="C:9+2 motile cilium"/>
    <property type="evidence" value="ECO:0007669"/>
    <property type="project" value="UniProtKB-ARBA"/>
</dbReference>
<keyword evidence="7" id="KW-0067">ATP-binding</keyword>
<dbReference type="InterPro" id="IPR024317">
    <property type="entry name" value="Dynein_heavy_chain_D4_dom"/>
</dbReference>
<evidence type="ECO:0000256" key="5">
    <source>
        <dbReference type="ARBA" id="ARBA00022737"/>
    </source>
</evidence>
<dbReference type="FunFam" id="1.20.920.30:FF:000003">
    <property type="entry name" value="Dynein axonemal heavy chain 17"/>
    <property type="match status" value="1"/>
</dbReference>
<evidence type="ECO:0000259" key="17">
    <source>
        <dbReference type="Pfam" id="PF08393"/>
    </source>
</evidence>
<dbReference type="InterPro" id="IPR041658">
    <property type="entry name" value="AAA_lid_11"/>
</dbReference>
<keyword evidence="10" id="KW-0969">Cilium</keyword>
<dbReference type="InterPro" id="IPR035699">
    <property type="entry name" value="AAA_6"/>
</dbReference>
<sequence>WCFFVFFFFFIKVLTELDATWTAMEFGYESHPRTSVPLLKSDEDLVETLEDNQVQLQNLMSSKHIAFFLEEVSSWQKRLSVADSVISIWFEVQRTWSHLESIFIGSEDIRSQLPEDSKRFEGIDTDFKELAYDAHKTPNVVEATNKPGLYSRLEDIQGRLALCEKALAEYLDTKRLAFPRFYFISSADLLDILSNGTDPHQVQRHLSKLFDNTAKMKFETDADGKPSKTGIGMFSKEEEYVPFNEPCDCTGQTLYNFLRTAQVLHSPTLILRNHLPRREGRVIAESVLFPHSQVENSQAFVWLSQLRHRWDEREKHCFANICDAQFLYSYEYLGNTPRLVITPLTDRCYITLTQSLHLTMSGAPAGPAGTGKTETTKDLGRALGIMVYVFNCSEQMDYKSCGNIYKGLAQTGAWGCFDEFNRISVEVLSVVAVQVKSIQDAIRDKKKRFNFMGEEINLFPSVGIFITMNPGYAGRTELPENLKALFRPCAMVVPDFELICEIMLVAEGFIEARLLARKFITLYQLCKELLSKQDHYDWGLRAIKSVLVVAGSLKRGDPERPEDQVLMRALRDFNVPKIVTDDMPVFMGLIGDLFPALDVPRKRDLDFEKFVRESVLDLKLQAEDNFVLKVVQLEELLAVRHSVFVVGNAGTGKSQVLKSLNKTYQNMKRRPVWADLNPKAVTNDELFGIINPATREWKDGLFSNIMRELANVSHAGPKWIVLDGDIDPMWIESLNTVMDDNKVLTLASNERIPLNPTMRLVFEISHLRTATPATVSRAGILYINQADLGWNPPVSSWIDKREIQSEKANLTILFDKYLPACLDTLRSRFKKIIPIPEQSMVQMLCHLLECLLTPEHTPPDCHKELYELYFVFAAIWAFGGALFQDQLVDYRVEFSKWWVTEFKTIKFPSQGTVFDYYIDPETKKFEPWSKMVPRFEMDPEIPLQACLVHTTETIRVSYFMERLLERRRPIMLVGNAGTGKSVLVGGKLGSLDPDKYTIKNVPFNYYTTSAMLQAVLEKPLEKKAGRNYGPPGSKRLIYFIDDMNMPEVDAYGTVQPHTLIRQHMDYNHWYLNHIKLAGYFLLLLPIFINIIRHFSVFALSFPGVDALNTIYCSILGQHLSREGFSAVVQKRGPQLVQLALDFHQRVTATFLPTAIKFHYIFNLRDLSNIFQGMLFCKSECMKTPQDLVKVYLHESNRVYRDKMVEDKDFSTFDKLQSEMALEEAKVMNMYCHFALGIGEPRYMPVQSWESLNKTLLEALDSYNEVNAAMNLVLFGDAMSHICRINRILESPRGNALLVGVGGSGKQSLTRLAAFISSLEVFQITLKKGYGITDLKSDLGALCIKAGVKNIGTVFLMTDAQVADEKFLVLVNDLLASGEIPDLYPDDEVENIINSVRNEVRGQGLLDSRENCWKFFIERVRRQLKVALCFSPVGSKLRVRSRKFPAVVNCTVIDWFHEWPQEALESVSLRFLQEVEHIEPEVKDSVSKFMAYVHVSVNKTSKDYLANERRYNYTTPKSFLEQIKLYRNLLALKRKDLTMKMERLENGLQKLNSTSAQVDDLKAKLAAQEVDLKQKNEDADRLIQVVGVETEKVSREKAVADEEEEKVASIAVVVTRKQKDCEEDLAKAEPALIAAQEALNTLNKNNLTELKSFGSPVAAVTNVTAAVMVLMAPGGRVPKDRSWKAAKVMMAKVDAFLDSLMNFNKENIHENCLKAIQPYLQDPEFKPELVAAKSNAAAGLCSWVINIVKFYEVYCEVEPKRQALNKANAELASAQEKLSVIKHLNENLAKLTAKFEKATADKLKCQQEAETTARTISLANRLVGGLASENVRWAEAVNNFKQQERTLCGDVLLITAFVSYLGYFTKRYRHELMDNTWKPYLSQLKAPIPVTPGLDPLSMLMDDADVAAWQNEGLPADRMSTENATILTSCERWPLMVDPQLQGIKWIKNKYGDNLQVIRIGQRGYLDSIERALSAGEVVLIENLEEAVDPVLGPLLGQETIKKGRYIKIGDKECEYNPRFRLILHTKLANPHYQPELQAQCTLMNFTVTRDGLEDQLLAAVVSMERPDLEELKSNLTKQQNGFKITLKTLEDNLLSRLSSASGNFLGDTELVENLEITKRTAAEIEEKVKEAKVTEAKINEAREHYRPAAARASLLYFIMNDLNKIHPMYQFSLKAFSVVFQKAVLKAAPDEALKQRVLNLIDSITSSVFQYTTRGLFECDKLTYTAQLILLMNKEINPSELDFLLRYPVQPGVTSPVDFLSHHSWGGIKALCSMDEFRNLDRDIESSAKRWKKFVECECPEKEKFPQEWKNKTSLQKLCMMRALRPDRMNYAIRDFVEEKLGSKYVMGRSVDFAVSFEESGAATPMFFILSPGVDPLKDVEKHGRTMGYTFDNQNFHNVSLGQGQEVVAEQALDLAAREGHWVILQNIHLVAKWLGTLEKKLEQHGEGSSKNFRVFISAEPSSSPEGHIIPQGILENSIKITNEPPLGMHANLHKALDNFNQDTLEMCARENEFKSILFSLCYFHAVVAERRKFGPQGWNRSYPFNTGDLTISVNVLYNYLEANSKVPYDDLRYLFGEIMYGGHITDDWDRRLCRTYLEEFIKPEMMEGELYLAPGFPLPGNMDYNGYHQYIDDALPAESPYLYGLHPNAEIGFLTQTSEKLFRTVLEMQPRDGGSGEGSGTSRDEKVKAVLEETLEKLPEEFNMVELMGKVEERSPYVVVALQECERMNVLTQEIKRSLKELNLGLKGELTMTNDMENLQNAIYLDQVPDSWTKRAYPSMCGLALWFTDLLNRIRELESWSSDFNLPPAVWLAGFFNPQSFLTAIMQSTARRNEWPLDKMSLQCDVLKKNREDFSSPPREGAYVHGLFMEGARWDTQVRSRSRIGFILPSSVYLNPSIPSFTLNCSTMKLKM</sequence>
<dbReference type="Gene3D" id="1.10.8.710">
    <property type="match status" value="1"/>
</dbReference>
<dbReference type="FunFam" id="3.40.50.300:FF:000682">
    <property type="entry name" value="Dynein axonemal heavy chain 17"/>
    <property type="match status" value="1"/>
</dbReference>
<dbReference type="InterPro" id="IPR024743">
    <property type="entry name" value="Dynein_HC_stalk"/>
</dbReference>
<feature type="chain" id="PRO_5034161611" description="Dynein axonemal heavy chain 9" evidence="15">
    <location>
        <begin position="16"/>
        <end position="2913"/>
    </location>
</feature>
<keyword evidence="12" id="KW-0206">Cytoskeleton</keyword>
<dbReference type="Pfam" id="PF18199">
    <property type="entry name" value="Dynein_C"/>
    <property type="match status" value="1"/>
</dbReference>
<dbReference type="GO" id="GO:0005524">
    <property type="term" value="F:ATP binding"/>
    <property type="evidence" value="ECO:0007669"/>
    <property type="project" value="UniProtKB-KW"/>
</dbReference>
<name>A0A8B9HT53_ASTMX</name>
<feature type="coiled-coil region" evidence="14">
    <location>
        <begin position="1756"/>
        <end position="1807"/>
    </location>
</feature>
<dbReference type="Pfam" id="PF17857">
    <property type="entry name" value="AAA_lid_1"/>
    <property type="match status" value="1"/>
</dbReference>
<proteinExistence type="inferred from homology"/>
<keyword evidence="6" id="KW-0547">Nucleotide-binding</keyword>
<evidence type="ECO:0000256" key="12">
    <source>
        <dbReference type="ARBA" id="ARBA00023212"/>
    </source>
</evidence>
<dbReference type="Gene3D" id="3.20.180.20">
    <property type="entry name" value="Dynein heavy chain, N-terminal domain 2"/>
    <property type="match status" value="1"/>
</dbReference>
<dbReference type="Gene3D" id="1.10.8.1220">
    <property type="match status" value="1"/>
</dbReference>
<dbReference type="Gene3D" id="3.10.490.20">
    <property type="match status" value="1"/>
</dbReference>
<organism evidence="26 27">
    <name type="scientific">Astyanax mexicanus</name>
    <name type="common">Blind cave fish</name>
    <name type="synonym">Astyanax fasciatus mexicanus</name>
    <dbReference type="NCBI Taxonomy" id="7994"/>
    <lineage>
        <taxon>Eukaryota</taxon>
        <taxon>Metazoa</taxon>
        <taxon>Chordata</taxon>
        <taxon>Craniata</taxon>
        <taxon>Vertebrata</taxon>
        <taxon>Euteleostomi</taxon>
        <taxon>Actinopterygii</taxon>
        <taxon>Neopterygii</taxon>
        <taxon>Teleostei</taxon>
        <taxon>Ostariophysi</taxon>
        <taxon>Characiformes</taxon>
        <taxon>Characoidei</taxon>
        <taxon>Acestrorhamphidae</taxon>
        <taxon>Acestrorhamphinae</taxon>
        <taxon>Astyanax</taxon>
    </lineage>
</organism>
<dbReference type="InterPro" id="IPR041589">
    <property type="entry name" value="DNAH3_AAA_lid_1"/>
</dbReference>
<reference evidence="26" key="1">
    <citation type="submission" date="2025-08" db="UniProtKB">
        <authorList>
            <consortium name="Ensembl"/>
        </authorList>
    </citation>
    <scope>IDENTIFICATION</scope>
</reference>
<dbReference type="FunFam" id="3.40.50.300:FF:000411">
    <property type="entry name" value="dynein heavy chain 17, axonemal"/>
    <property type="match status" value="1"/>
</dbReference>
<dbReference type="Pfam" id="PF18198">
    <property type="entry name" value="AAA_lid_11"/>
    <property type="match status" value="1"/>
</dbReference>
<evidence type="ECO:0000256" key="6">
    <source>
        <dbReference type="ARBA" id="ARBA00022741"/>
    </source>
</evidence>
<dbReference type="InterPro" id="IPR043160">
    <property type="entry name" value="Dynein_C_barrel"/>
</dbReference>
<dbReference type="Proteomes" id="UP000694621">
    <property type="component" value="Unplaced"/>
</dbReference>
<dbReference type="GO" id="GO:0005874">
    <property type="term" value="C:microtubule"/>
    <property type="evidence" value="ECO:0007669"/>
    <property type="project" value="UniProtKB-KW"/>
</dbReference>
<feature type="domain" description="Dynein heavy chain coiled coil stalk" evidence="19">
    <location>
        <begin position="1541"/>
        <end position="1880"/>
    </location>
</feature>
<dbReference type="FunFam" id="3.40.50.300:FF:000049">
    <property type="entry name" value="Dynein, axonemal, heavy chain 5"/>
    <property type="match status" value="1"/>
</dbReference>
<feature type="signal peptide" evidence="15">
    <location>
        <begin position="1"/>
        <end position="15"/>
    </location>
</feature>
<dbReference type="GO" id="GO:0051959">
    <property type="term" value="F:dynein light intermediate chain binding"/>
    <property type="evidence" value="ECO:0007669"/>
    <property type="project" value="InterPro"/>
</dbReference>
<keyword evidence="15" id="KW-0732">Signal</keyword>
<dbReference type="InterPro" id="IPR042228">
    <property type="entry name" value="Dynein_linker_3"/>
</dbReference>
<dbReference type="Gene3D" id="1.20.58.1120">
    <property type="match status" value="1"/>
</dbReference>
<keyword evidence="3" id="KW-0963">Cytoplasm</keyword>
<dbReference type="Gene3D" id="3.40.50.300">
    <property type="entry name" value="P-loop containing nucleotide triphosphate hydrolases"/>
    <property type="match status" value="5"/>
</dbReference>
<dbReference type="FunFam" id="1.20.920.20:FF:000003">
    <property type="entry name" value="Dynein axonemal heavy chain 17"/>
    <property type="match status" value="1"/>
</dbReference>
<keyword evidence="8" id="KW-0243">Dynein</keyword>
<feature type="domain" description="Dynein heavy chain AAA module D4" evidence="20">
    <location>
        <begin position="1269"/>
        <end position="1528"/>
    </location>
</feature>
<evidence type="ECO:0008006" key="28">
    <source>
        <dbReference type="Google" id="ProtNLM"/>
    </source>
</evidence>
<dbReference type="InterPro" id="IPR035706">
    <property type="entry name" value="AAA_9"/>
</dbReference>
<dbReference type="Ensembl" id="ENSAMXT00005018796.1">
    <property type="protein sequence ID" value="ENSAMXP00005017013.1"/>
    <property type="gene ID" value="ENSAMXG00005003813.1"/>
</dbReference>
<dbReference type="Gene3D" id="1.10.472.130">
    <property type="match status" value="1"/>
</dbReference>
<evidence type="ECO:0000259" key="24">
    <source>
        <dbReference type="Pfam" id="PF18198"/>
    </source>
</evidence>
<dbReference type="FunFam" id="1.20.140.100:FF:000007">
    <property type="entry name" value="Dynein axonemal heavy chain 9"/>
    <property type="match status" value="1"/>
</dbReference>
<evidence type="ECO:0000256" key="4">
    <source>
        <dbReference type="ARBA" id="ARBA00022701"/>
    </source>
</evidence>
<evidence type="ECO:0000256" key="14">
    <source>
        <dbReference type="SAM" id="Coils"/>
    </source>
</evidence>
<evidence type="ECO:0000259" key="22">
    <source>
        <dbReference type="Pfam" id="PF17852"/>
    </source>
</evidence>
<evidence type="ECO:0000259" key="23">
    <source>
        <dbReference type="Pfam" id="PF17857"/>
    </source>
</evidence>
<dbReference type="InterPro" id="IPR041228">
    <property type="entry name" value="Dynein_C"/>
</dbReference>
<dbReference type="InterPro" id="IPR042219">
    <property type="entry name" value="AAA_lid_11_sf"/>
</dbReference>
<evidence type="ECO:0000256" key="9">
    <source>
        <dbReference type="ARBA" id="ARBA00023054"/>
    </source>
</evidence>
<dbReference type="FunFam" id="1.10.8.710:FF:000002">
    <property type="entry name" value="dynein heavy chain 17, axonemal"/>
    <property type="match status" value="1"/>
</dbReference>
<feature type="domain" description="Dynein heavy chain linker" evidence="17">
    <location>
        <begin position="12"/>
        <end position="252"/>
    </location>
</feature>
<dbReference type="SUPFAM" id="SSF52540">
    <property type="entry name" value="P-loop containing nucleoside triphosphate hydrolases"/>
    <property type="match status" value="4"/>
</dbReference>
<comment type="subcellular location">
    <subcellularLocation>
        <location evidence="1">Cytoplasm</location>
        <location evidence="1">Cytoskeleton</location>
        <location evidence="1">Cilium axoneme</location>
    </subcellularLocation>
</comment>
<keyword evidence="9 14" id="KW-0175">Coiled coil</keyword>
<feature type="coiled-coil region" evidence="14">
    <location>
        <begin position="1533"/>
        <end position="1584"/>
    </location>
</feature>
<dbReference type="PANTHER" id="PTHR45703">
    <property type="entry name" value="DYNEIN HEAVY CHAIN"/>
    <property type="match status" value="1"/>
</dbReference>
<keyword evidence="5" id="KW-0677">Repeat</keyword>
<dbReference type="InterPro" id="IPR004273">
    <property type="entry name" value="Dynein_heavy_D6_P-loop"/>
</dbReference>
<feature type="domain" description="Dynein heavy chain 3 AAA+ lid" evidence="23">
    <location>
        <begin position="1135"/>
        <end position="1219"/>
    </location>
</feature>
<comment type="similarity">
    <text evidence="2">Belongs to the dynein heavy chain family.</text>
</comment>
<dbReference type="Gene3D" id="6.10.140.1060">
    <property type="match status" value="1"/>
</dbReference>
<dbReference type="InterPro" id="IPR026983">
    <property type="entry name" value="DHC"/>
</dbReference>
<evidence type="ECO:0000259" key="20">
    <source>
        <dbReference type="Pfam" id="PF12780"/>
    </source>
</evidence>
<dbReference type="Gene3D" id="1.20.1270.280">
    <property type="match status" value="1"/>
</dbReference>
<evidence type="ECO:0000256" key="1">
    <source>
        <dbReference type="ARBA" id="ARBA00004430"/>
    </source>
</evidence>
<evidence type="ECO:0000256" key="2">
    <source>
        <dbReference type="ARBA" id="ARBA00008887"/>
    </source>
</evidence>
<dbReference type="GO" id="GO:0030286">
    <property type="term" value="C:dynein complex"/>
    <property type="evidence" value="ECO:0007669"/>
    <property type="project" value="UniProtKB-KW"/>
</dbReference>
<dbReference type="InterPro" id="IPR043157">
    <property type="entry name" value="Dynein_AAA1S"/>
</dbReference>
<keyword evidence="11" id="KW-0505">Motor protein</keyword>
<evidence type="ECO:0000313" key="27">
    <source>
        <dbReference type="Proteomes" id="UP000694621"/>
    </source>
</evidence>
<dbReference type="InterPro" id="IPR042222">
    <property type="entry name" value="Dynein_2_N"/>
</dbReference>
<evidence type="ECO:0000256" key="11">
    <source>
        <dbReference type="ARBA" id="ARBA00023175"/>
    </source>
</evidence>
<dbReference type="InterPro" id="IPR041466">
    <property type="entry name" value="Dynein_AAA5_ext"/>
</dbReference>
<dbReference type="Pfam" id="PF12775">
    <property type="entry name" value="AAA_7"/>
    <property type="match status" value="1"/>
</dbReference>
<evidence type="ECO:0000256" key="8">
    <source>
        <dbReference type="ARBA" id="ARBA00023017"/>
    </source>
</evidence>
<evidence type="ECO:0000256" key="7">
    <source>
        <dbReference type="ARBA" id="ARBA00022840"/>
    </source>
</evidence>
<dbReference type="Pfam" id="PF12780">
    <property type="entry name" value="AAA_8"/>
    <property type="match status" value="1"/>
</dbReference>
<evidence type="ECO:0000313" key="26">
    <source>
        <dbReference type="Ensembl" id="ENSAMXP00005017013.1"/>
    </source>
</evidence>
<dbReference type="GO" id="GO:0007018">
    <property type="term" value="P:microtubule-based movement"/>
    <property type="evidence" value="ECO:0007669"/>
    <property type="project" value="InterPro"/>
</dbReference>
<dbReference type="FunFam" id="1.10.472.130:FF:000001">
    <property type="entry name" value="Dynein, axonemal, heavy chain 9"/>
    <property type="match status" value="1"/>
</dbReference>
<evidence type="ECO:0000256" key="13">
    <source>
        <dbReference type="ARBA" id="ARBA00023273"/>
    </source>
</evidence>
<keyword evidence="13" id="KW-0966">Cell projection</keyword>
<dbReference type="Pfam" id="PF12781">
    <property type="entry name" value="AAA_9"/>
    <property type="match status" value="1"/>
</dbReference>
<dbReference type="Gene3D" id="1.10.8.720">
    <property type="entry name" value="Region D6 of dynein motor"/>
    <property type="match status" value="1"/>
</dbReference>
<evidence type="ECO:0000256" key="3">
    <source>
        <dbReference type="ARBA" id="ARBA00022490"/>
    </source>
</evidence>
<feature type="domain" description="Dynein heavy chain region D6 P-loop" evidence="16">
    <location>
        <begin position="2363"/>
        <end position="2482"/>
    </location>
</feature>
<dbReference type="FunFam" id="1.10.8.1220:FF:000001">
    <property type="entry name" value="Dynein axonemal heavy chain 5"/>
    <property type="match status" value="1"/>
</dbReference>
<accession>A0A8B9HT53</accession>
<dbReference type="InterPro" id="IPR013602">
    <property type="entry name" value="Dynein_heavy_linker"/>
</dbReference>
<dbReference type="Pfam" id="PF17852">
    <property type="entry name" value="Dynein_AAA_lid"/>
    <property type="match status" value="1"/>
</dbReference>
<dbReference type="Pfam" id="PF03028">
    <property type="entry name" value="Dynein_heavy"/>
    <property type="match status" value="1"/>
</dbReference>
<keyword evidence="4" id="KW-0493">Microtubule</keyword>
<dbReference type="InterPro" id="IPR027417">
    <property type="entry name" value="P-loop_NTPase"/>
</dbReference>
<dbReference type="GO" id="GO:0005930">
    <property type="term" value="C:axoneme"/>
    <property type="evidence" value="ECO:0007669"/>
    <property type="project" value="UniProtKB-SubCell"/>
</dbReference>
<evidence type="ECO:0000256" key="15">
    <source>
        <dbReference type="SAM" id="SignalP"/>
    </source>
</evidence>
<feature type="domain" description="Dynein heavy chain AAA 5 extension" evidence="22">
    <location>
        <begin position="812"/>
        <end position="929"/>
    </location>
</feature>
<dbReference type="Pfam" id="PF08393">
    <property type="entry name" value="DHC_N2"/>
    <property type="match status" value="1"/>
</dbReference>
<dbReference type="PANTHER" id="PTHR45703:SF4">
    <property type="entry name" value="DYNEIN AXONEMAL HEAVY CHAIN 17"/>
    <property type="match status" value="1"/>
</dbReference>
<dbReference type="Gene3D" id="1.20.140.100">
    <property type="entry name" value="Dynein heavy chain, N-terminal domain 2"/>
    <property type="match status" value="1"/>
</dbReference>
<dbReference type="FunFam" id="3.40.50.300:FF:002141">
    <property type="entry name" value="Dynein heavy chain"/>
    <property type="match status" value="1"/>
</dbReference>
<dbReference type="Pfam" id="PF12774">
    <property type="entry name" value="AAA_6"/>
    <property type="match status" value="1"/>
</dbReference>
<evidence type="ECO:0000259" key="16">
    <source>
        <dbReference type="Pfam" id="PF03028"/>
    </source>
</evidence>
<evidence type="ECO:0000259" key="18">
    <source>
        <dbReference type="Pfam" id="PF12774"/>
    </source>
</evidence>
<dbReference type="FunFam" id="1.10.8.720:FF:000002">
    <property type="entry name" value="Dynein heavy chain 9, axonemal"/>
    <property type="match status" value="1"/>
</dbReference>
<dbReference type="Gene3D" id="1.20.920.30">
    <property type="match status" value="1"/>
</dbReference>
<feature type="domain" description="Dynein heavy chain AAA lid" evidence="24">
    <location>
        <begin position="2514"/>
        <end position="2650"/>
    </location>
</feature>
<evidence type="ECO:0000259" key="21">
    <source>
        <dbReference type="Pfam" id="PF12781"/>
    </source>
</evidence>
<dbReference type="GO" id="GO:0008569">
    <property type="term" value="F:minus-end-directed microtubule motor activity"/>
    <property type="evidence" value="ECO:0007669"/>
    <property type="project" value="InterPro"/>
</dbReference>
<protein>
    <recommendedName>
        <fullName evidence="28">Dynein axonemal heavy chain 9</fullName>
    </recommendedName>
</protein>
<evidence type="ECO:0000256" key="10">
    <source>
        <dbReference type="ARBA" id="ARBA00023069"/>
    </source>
</evidence>
<evidence type="ECO:0000259" key="19">
    <source>
        <dbReference type="Pfam" id="PF12777"/>
    </source>
</evidence>
<feature type="domain" description="Dynein heavy chain C-terminal" evidence="25">
    <location>
        <begin position="2656"/>
        <end position="2878"/>
    </location>
</feature>
<dbReference type="Gene3D" id="1.20.920.20">
    <property type="match status" value="1"/>
</dbReference>
<evidence type="ECO:0000259" key="25">
    <source>
        <dbReference type="Pfam" id="PF18199"/>
    </source>
</evidence>
<feature type="domain" description="Dynein heavy chain ATP-binding dynein motor region" evidence="21">
    <location>
        <begin position="1907"/>
        <end position="2124"/>
    </location>
</feature>